<dbReference type="EMBL" id="FNQC01000013">
    <property type="protein sequence ID" value="SDZ41288.1"/>
    <property type="molecule type" value="Genomic_DNA"/>
</dbReference>
<evidence type="ECO:0000313" key="2">
    <source>
        <dbReference type="Proteomes" id="UP000199663"/>
    </source>
</evidence>
<protein>
    <submittedName>
        <fullName evidence="1">Uncharacterized protein</fullName>
    </submittedName>
</protein>
<name>A0A1H3SUG5_9BACT</name>
<reference evidence="1 2" key="1">
    <citation type="submission" date="2016-10" db="EMBL/GenBank/DDBJ databases">
        <authorList>
            <person name="Varghese N."/>
            <person name="Submissions S."/>
        </authorList>
    </citation>
    <scope>NUCLEOTIDE SEQUENCE [LARGE SCALE GENOMIC DNA]</scope>
    <source>
        <strain evidence="1 2">DSM 17997</strain>
    </source>
</reference>
<evidence type="ECO:0000313" key="1">
    <source>
        <dbReference type="EMBL" id="SDZ41288.1"/>
    </source>
</evidence>
<proteinExistence type="predicted"/>
<dbReference type="Proteomes" id="UP000199663">
    <property type="component" value="Unassembled WGS sequence"/>
</dbReference>
<sequence length="34" mass="4088">MEKIELTRVRHSQLYSSLKLNDIQYSFQFLTSPN</sequence>
<accession>A0A1H3SUG5</accession>
<gene>
    <name evidence="1" type="ORF">SAMN05444412_113107</name>
</gene>
<organism evidence="1 2">
    <name type="scientific">Rhodonellum ikkaensis</name>
    <dbReference type="NCBI Taxonomy" id="336829"/>
    <lineage>
        <taxon>Bacteria</taxon>
        <taxon>Pseudomonadati</taxon>
        <taxon>Bacteroidota</taxon>
        <taxon>Cytophagia</taxon>
        <taxon>Cytophagales</taxon>
        <taxon>Cytophagaceae</taxon>
        <taxon>Rhodonellum</taxon>
    </lineage>
</organism>
<keyword evidence="2" id="KW-1185">Reference proteome</keyword>
<comment type="caution">
    <text evidence="1">The sequence shown here is derived from an EMBL/GenBank/DDBJ whole genome shotgun (WGS) entry which is preliminary data.</text>
</comment>